<evidence type="ECO:0000313" key="3">
    <source>
        <dbReference type="Proteomes" id="UP001164959"/>
    </source>
</evidence>
<dbReference type="PROSITE" id="PS50943">
    <property type="entry name" value="HTH_CROC1"/>
    <property type="match status" value="1"/>
</dbReference>
<dbReference type="Proteomes" id="UP001164959">
    <property type="component" value="Chromosome"/>
</dbReference>
<gene>
    <name evidence="2" type="ORF">OJ254_21860</name>
</gene>
<protein>
    <submittedName>
        <fullName evidence="2">Helix-turn-helix transcriptional regulator</fullName>
    </submittedName>
</protein>
<dbReference type="PANTHER" id="PTHR35010">
    <property type="entry name" value="BLL4672 PROTEIN-RELATED"/>
    <property type="match status" value="1"/>
</dbReference>
<dbReference type="Gene3D" id="3.30.450.180">
    <property type="match status" value="1"/>
</dbReference>
<dbReference type="EMBL" id="CP110636">
    <property type="protein sequence ID" value="UZJ32441.1"/>
    <property type="molecule type" value="Genomic_DNA"/>
</dbReference>
<reference evidence="2" key="1">
    <citation type="submission" date="2022-11" db="EMBL/GenBank/DDBJ databases">
        <title>Identification and genomic analyses of a novel endophytic actinobacterium Streptomyces endophytica sp. nov. with potential for biocontrol of Yam anthracnose.</title>
        <authorList>
            <person name="Huang X."/>
        </authorList>
    </citation>
    <scope>NUCLEOTIDE SEQUENCE</scope>
    <source>
        <strain evidence="2">HNM0140</strain>
    </source>
</reference>
<accession>A0ABY6PF89</accession>
<keyword evidence="3" id="KW-1185">Reference proteome</keyword>
<evidence type="ECO:0000313" key="2">
    <source>
        <dbReference type="EMBL" id="UZJ32441.1"/>
    </source>
</evidence>
<organism evidence="2 3">
    <name type="scientific">Streptomyces endophytica</name>
    <dbReference type="NCBI Taxonomy" id="2991496"/>
    <lineage>
        <taxon>Bacteria</taxon>
        <taxon>Bacillati</taxon>
        <taxon>Actinomycetota</taxon>
        <taxon>Actinomycetes</taxon>
        <taxon>Kitasatosporales</taxon>
        <taxon>Streptomycetaceae</taxon>
        <taxon>Streptomyces</taxon>
    </lineage>
</organism>
<dbReference type="Gene3D" id="1.10.260.40">
    <property type="entry name" value="lambda repressor-like DNA-binding domains"/>
    <property type="match status" value="1"/>
</dbReference>
<sequence>MDISSDRELGDFLRSRRARIQPEEVGLPGHGRRRVPGLRREEVAQLAGVSVDYYIRLEQGRGPSVSDAVLDAVGRVLRLDDTEQEYLRTVARPAARRKAAAVAAPQKVRPGLRLLLDSIDKVPAFILGRRMDVLAWNALGDAVVGFSQMPPGERNMPRQVFLNPQAREVYPDWPAVAAETVAYLRLDAGSHPHDRQLATLVGELSLGSEDFRRLWADHLVKEKTAGAKRMRHPVVGELTMPYETLTVSGEPDQMLVVYTPEPGSQTEERLRLLASWAATPAV</sequence>
<evidence type="ECO:0000259" key="1">
    <source>
        <dbReference type="PROSITE" id="PS50943"/>
    </source>
</evidence>
<dbReference type="InterPro" id="IPR001387">
    <property type="entry name" value="Cro/C1-type_HTH"/>
</dbReference>
<dbReference type="InterPro" id="IPR041413">
    <property type="entry name" value="MLTR_LBD"/>
</dbReference>
<dbReference type="RefSeq" id="WP_265363683.1">
    <property type="nucleotide sequence ID" value="NZ_CP110636.1"/>
</dbReference>
<dbReference type="SUPFAM" id="SSF47413">
    <property type="entry name" value="lambda repressor-like DNA-binding domains"/>
    <property type="match status" value="1"/>
</dbReference>
<dbReference type="PANTHER" id="PTHR35010:SF2">
    <property type="entry name" value="BLL4672 PROTEIN"/>
    <property type="match status" value="1"/>
</dbReference>
<dbReference type="CDD" id="cd00093">
    <property type="entry name" value="HTH_XRE"/>
    <property type="match status" value="1"/>
</dbReference>
<dbReference type="InterPro" id="IPR010982">
    <property type="entry name" value="Lambda_DNA-bd_dom_sf"/>
</dbReference>
<name>A0ABY6PF89_9ACTN</name>
<dbReference type="Pfam" id="PF17765">
    <property type="entry name" value="MLTR_LBD"/>
    <property type="match status" value="1"/>
</dbReference>
<dbReference type="Pfam" id="PF13560">
    <property type="entry name" value="HTH_31"/>
    <property type="match status" value="1"/>
</dbReference>
<dbReference type="SMART" id="SM00530">
    <property type="entry name" value="HTH_XRE"/>
    <property type="match status" value="1"/>
</dbReference>
<feature type="domain" description="HTH cro/C1-type" evidence="1">
    <location>
        <begin position="37"/>
        <end position="84"/>
    </location>
</feature>
<proteinExistence type="predicted"/>